<dbReference type="EMBL" id="MRYD01000317">
    <property type="protein sequence ID" value="OSZ56279.1"/>
    <property type="molecule type" value="Genomic_DNA"/>
</dbReference>
<keyword evidence="2" id="KW-1185">Reference proteome</keyword>
<accession>A0ABX3Y9T9</accession>
<sequence length="72" mass="8135">MVMGLLLVFAVLVALWWVVGAVADALIGRGIHLPDRWVVHVLPDRFPTYVRQDLARARQARATHRHPSTPED</sequence>
<protein>
    <recommendedName>
        <fullName evidence="3">Secreted protein</fullName>
    </recommendedName>
</protein>
<organism evidence="1 2">
    <name type="scientific">Streptomyces pharetrae CZA14</name>
    <dbReference type="NCBI Taxonomy" id="1144883"/>
    <lineage>
        <taxon>Bacteria</taxon>
        <taxon>Bacillati</taxon>
        <taxon>Actinomycetota</taxon>
        <taxon>Actinomycetes</taxon>
        <taxon>Kitasatosporales</taxon>
        <taxon>Streptomycetaceae</taxon>
        <taxon>Streptomyces</taxon>
    </lineage>
</organism>
<comment type="caution">
    <text evidence="1">The sequence shown here is derived from an EMBL/GenBank/DDBJ whole genome shotgun (WGS) entry which is preliminary data.</text>
</comment>
<name>A0ABX3Y9T9_9ACTN</name>
<dbReference type="RefSeq" id="WP_086172997.1">
    <property type="nucleotide sequence ID" value="NZ_MRYD01000317.1"/>
</dbReference>
<evidence type="ECO:0000313" key="2">
    <source>
        <dbReference type="Proteomes" id="UP000194266"/>
    </source>
</evidence>
<dbReference type="Proteomes" id="UP000194266">
    <property type="component" value="Unassembled WGS sequence"/>
</dbReference>
<gene>
    <name evidence="1" type="ORF">OQI_33835</name>
</gene>
<evidence type="ECO:0000313" key="1">
    <source>
        <dbReference type="EMBL" id="OSZ56279.1"/>
    </source>
</evidence>
<reference evidence="1 2" key="1">
    <citation type="submission" date="2016-12" db="EMBL/GenBank/DDBJ databases">
        <title>Genome Mining:The Detection of Biosynthetic Gene Clusters to Aid in the Expression of Curamycin A produced by Streptomyces sp. strain CZA14.</title>
        <authorList>
            <person name="Durrell K.A."/>
            <person name="Kirby B.M."/>
            <person name="Khan W."/>
            <person name="Mthethwa T."/>
            <person name="Le Roes-Hill M."/>
        </authorList>
    </citation>
    <scope>NUCLEOTIDE SEQUENCE [LARGE SCALE GENOMIC DNA]</scope>
    <source>
        <strain evidence="1 2">CZA14</strain>
    </source>
</reference>
<proteinExistence type="predicted"/>
<evidence type="ECO:0008006" key="3">
    <source>
        <dbReference type="Google" id="ProtNLM"/>
    </source>
</evidence>